<dbReference type="Pfam" id="PF00857">
    <property type="entry name" value="Isochorismatase"/>
    <property type="match status" value="1"/>
</dbReference>
<reference evidence="2" key="1">
    <citation type="journal article" date="2021" name="Proc. Natl. Acad. Sci. U.S.A.">
        <title>A Catalog of Tens of Thousands of Viruses from Human Metagenomes Reveals Hidden Associations with Chronic Diseases.</title>
        <authorList>
            <person name="Tisza M.J."/>
            <person name="Buck C.B."/>
        </authorList>
    </citation>
    <scope>NUCLEOTIDE SEQUENCE</scope>
    <source>
        <strain evidence="2">Ct96x5</strain>
    </source>
</reference>
<name>A0A8S5PRJ9_9CAUD</name>
<dbReference type="EMBL" id="BK015488">
    <property type="protein sequence ID" value="DAE09400.1"/>
    <property type="molecule type" value="Genomic_DNA"/>
</dbReference>
<evidence type="ECO:0000259" key="1">
    <source>
        <dbReference type="Pfam" id="PF00857"/>
    </source>
</evidence>
<organism evidence="2">
    <name type="scientific">Siphoviridae sp. ct96x5</name>
    <dbReference type="NCBI Taxonomy" id="2825367"/>
    <lineage>
        <taxon>Viruses</taxon>
        <taxon>Duplodnaviria</taxon>
        <taxon>Heunggongvirae</taxon>
        <taxon>Uroviricota</taxon>
        <taxon>Caudoviricetes</taxon>
    </lineage>
</organism>
<feature type="domain" description="Isochorismatase-like" evidence="1">
    <location>
        <begin position="4"/>
        <end position="175"/>
    </location>
</feature>
<dbReference type="InterPro" id="IPR000868">
    <property type="entry name" value="Isochorismatase-like_dom"/>
</dbReference>
<evidence type="ECO:0000313" key="2">
    <source>
        <dbReference type="EMBL" id="DAE09400.1"/>
    </source>
</evidence>
<sequence length="193" mass="21979">MKYLVVVNPQNDYLDGALSNKEACAIIGGICDKIVEYENNNWPIFVVYDKRDEDYLTTYESKKIPVVHCVQGTEGYELNKFIKLALNHKRDYDRLLYVEKLSTGPSMLAPEMWTVAQFLGLPDEIEIVGTRTDTDILYTAILVKSEFRERLVSVDAMLCAGTTPDKHNIALTAMECAYIEVKNKGKEVWLDEV</sequence>
<keyword evidence="2" id="KW-0378">Hydrolase</keyword>
<dbReference type="GO" id="GO:0016787">
    <property type="term" value="F:hydrolase activity"/>
    <property type="evidence" value="ECO:0007669"/>
    <property type="project" value="UniProtKB-KW"/>
</dbReference>
<proteinExistence type="predicted"/>
<dbReference type="InterPro" id="IPR036380">
    <property type="entry name" value="Isochorismatase-like_sf"/>
</dbReference>
<dbReference type="Gene3D" id="3.40.50.850">
    <property type="entry name" value="Isochorismatase-like"/>
    <property type="match status" value="1"/>
</dbReference>
<protein>
    <submittedName>
        <fullName evidence="2">Cysteine hydrolase</fullName>
    </submittedName>
</protein>
<dbReference type="SUPFAM" id="SSF52499">
    <property type="entry name" value="Isochorismatase-like hydrolases"/>
    <property type="match status" value="1"/>
</dbReference>
<accession>A0A8S5PRJ9</accession>